<accession>A0AA38C9P1</accession>
<evidence type="ECO:0000259" key="1">
    <source>
        <dbReference type="PROSITE" id="PS50181"/>
    </source>
</evidence>
<dbReference type="AlphaFoldDB" id="A0AA38C9P1"/>
<proteinExistence type="predicted"/>
<organism evidence="2 3">
    <name type="scientific">Taxus chinensis</name>
    <name type="common">Chinese yew</name>
    <name type="synonym">Taxus wallichiana var. chinensis</name>
    <dbReference type="NCBI Taxonomy" id="29808"/>
    <lineage>
        <taxon>Eukaryota</taxon>
        <taxon>Viridiplantae</taxon>
        <taxon>Streptophyta</taxon>
        <taxon>Embryophyta</taxon>
        <taxon>Tracheophyta</taxon>
        <taxon>Spermatophyta</taxon>
        <taxon>Pinopsida</taxon>
        <taxon>Pinidae</taxon>
        <taxon>Conifers II</taxon>
        <taxon>Cupressales</taxon>
        <taxon>Taxaceae</taxon>
        <taxon>Taxus</taxon>
    </lineage>
</organism>
<dbReference type="InterPro" id="IPR001810">
    <property type="entry name" value="F-box_dom"/>
</dbReference>
<dbReference type="Pfam" id="PF00646">
    <property type="entry name" value="F-box"/>
    <property type="match status" value="1"/>
</dbReference>
<dbReference type="Proteomes" id="UP000824469">
    <property type="component" value="Unassembled WGS sequence"/>
</dbReference>
<name>A0AA38C9P1_TAXCH</name>
<evidence type="ECO:0000313" key="3">
    <source>
        <dbReference type="Proteomes" id="UP000824469"/>
    </source>
</evidence>
<dbReference type="InterPro" id="IPR036047">
    <property type="entry name" value="F-box-like_dom_sf"/>
</dbReference>
<dbReference type="SUPFAM" id="SSF50965">
    <property type="entry name" value="Galactose oxidase, central domain"/>
    <property type="match status" value="1"/>
</dbReference>
<keyword evidence="3" id="KW-1185">Reference proteome</keyword>
<dbReference type="Gene3D" id="1.20.1280.50">
    <property type="match status" value="1"/>
</dbReference>
<dbReference type="PROSITE" id="PS50181">
    <property type="entry name" value="FBOX"/>
    <property type="match status" value="1"/>
</dbReference>
<comment type="caution">
    <text evidence="2">The sequence shown here is derived from an EMBL/GenBank/DDBJ whole genome shotgun (WGS) entry which is preliminary data.</text>
</comment>
<dbReference type="SUPFAM" id="SSF81383">
    <property type="entry name" value="F-box domain"/>
    <property type="match status" value="1"/>
</dbReference>
<sequence>MSPRKGKREILEMDDDLMSKNEEQHGNHVLWDHSLPQDVWENVLLWLPLESICRFSLVSKEWKALMSSTTFFRRYSETRNKHPWILVNHDSGHHWLRYDYYSRTWKILNFSWLSCFDGVRFEDSHRGIILFCLSESSHISRVCNPLKAGTSFKLPRMLSANEWHFYIYAWGILVVDDNKGYKVVQAGANRYGVNVGNGTIEIYDSSMGTWRIVARLRDCFFYGPVVFNNNFFFLMSYEPMLGVRIYNTQDYATMHFVLLPVRYGRDHFPHYRPRLVVSEERVLLATPIVDGDHLKDIIVFELELEFGRRRGNVWSWKEIARMPHAMCQCISVRKRIFLFSCTTVGEFLCFRKVFSRNILILCFHLKQGSWLWLPEYINTTNICYNGDIAFEPRMI</sequence>
<evidence type="ECO:0000313" key="2">
    <source>
        <dbReference type="EMBL" id="KAH9293224.1"/>
    </source>
</evidence>
<dbReference type="CDD" id="cd22157">
    <property type="entry name" value="F-box_AtFBW1-like"/>
    <property type="match status" value="1"/>
</dbReference>
<dbReference type="EMBL" id="JAHRHJ020001432">
    <property type="protein sequence ID" value="KAH9293224.1"/>
    <property type="molecule type" value="Genomic_DNA"/>
</dbReference>
<gene>
    <name evidence="2" type="ORF">KI387_041573</name>
</gene>
<dbReference type="InterPro" id="IPR050796">
    <property type="entry name" value="SCF_F-box_component"/>
</dbReference>
<dbReference type="InterPro" id="IPR011043">
    <property type="entry name" value="Gal_Oxase/kelch_b-propeller"/>
</dbReference>
<reference evidence="2 3" key="1">
    <citation type="journal article" date="2021" name="Nat. Plants">
        <title>The Taxus genome provides insights into paclitaxel biosynthesis.</title>
        <authorList>
            <person name="Xiong X."/>
            <person name="Gou J."/>
            <person name="Liao Q."/>
            <person name="Li Y."/>
            <person name="Zhou Q."/>
            <person name="Bi G."/>
            <person name="Li C."/>
            <person name="Du R."/>
            <person name="Wang X."/>
            <person name="Sun T."/>
            <person name="Guo L."/>
            <person name="Liang H."/>
            <person name="Lu P."/>
            <person name="Wu Y."/>
            <person name="Zhang Z."/>
            <person name="Ro D.K."/>
            <person name="Shang Y."/>
            <person name="Huang S."/>
            <person name="Yan J."/>
        </authorList>
    </citation>
    <scope>NUCLEOTIDE SEQUENCE [LARGE SCALE GENOMIC DNA]</scope>
    <source>
        <strain evidence="2">Ta-2019</strain>
    </source>
</reference>
<dbReference type="SMART" id="SM00256">
    <property type="entry name" value="FBOX"/>
    <property type="match status" value="1"/>
</dbReference>
<feature type="domain" description="F-box" evidence="1">
    <location>
        <begin position="29"/>
        <end position="75"/>
    </location>
</feature>
<dbReference type="PANTHER" id="PTHR31672">
    <property type="entry name" value="BNACNNG10540D PROTEIN"/>
    <property type="match status" value="1"/>
</dbReference>
<dbReference type="OMA" id="SANEWHF"/>
<protein>
    <recommendedName>
        <fullName evidence="1">F-box domain-containing protein</fullName>
    </recommendedName>
</protein>